<evidence type="ECO:0000256" key="4">
    <source>
        <dbReference type="ARBA" id="ARBA00022475"/>
    </source>
</evidence>
<dbReference type="Pfam" id="PF01594">
    <property type="entry name" value="AI-2E_transport"/>
    <property type="match status" value="1"/>
</dbReference>
<dbReference type="RefSeq" id="WP_161818576.1">
    <property type="nucleotide sequence ID" value="NZ_JAACJS010000012.1"/>
</dbReference>
<evidence type="ECO:0000256" key="8">
    <source>
        <dbReference type="SAM" id="Phobius"/>
    </source>
</evidence>
<evidence type="ECO:0000256" key="1">
    <source>
        <dbReference type="ARBA" id="ARBA00004651"/>
    </source>
</evidence>
<protein>
    <submittedName>
        <fullName evidence="9">AI-2E family transporter</fullName>
    </submittedName>
</protein>
<proteinExistence type="inferred from homology"/>
<feature type="transmembrane region" description="Helical" evidence="8">
    <location>
        <begin position="273"/>
        <end position="292"/>
    </location>
</feature>
<keyword evidence="10" id="KW-1185">Reference proteome</keyword>
<dbReference type="InterPro" id="IPR002549">
    <property type="entry name" value="AI-2E-like"/>
</dbReference>
<evidence type="ECO:0000313" key="10">
    <source>
        <dbReference type="Proteomes" id="UP000753802"/>
    </source>
</evidence>
<accession>A0ABW9ZZF7</accession>
<feature type="transmembrane region" description="Helical" evidence="8">
    <location>
        <begin position="12"/>
        <end position="32"/>
    </location>
</feature>
<evidence type="ECO:0000256" key="5">
    <source>
        <dbReference type="ARBA" id="ARBA00022692"/>
    </source>
</evidence>
<feature type="transmembrane region" description="Helical" evidence="8">
    <location>
        <begin position="150"/>
        <end position="174"/>
    </location>
</feature>
<dbReference type="PANTHER" id="PTHR21716:SF53">
    <property type="entry name" value="PERMEASE PERM-RELATED"/>
    <property type="match status" value="1"/>
</dbReference>
<feature type="transmembrane region" description="Helical" evidence="8">
    <location>
        <begin position="304"/>
        <end position="337"/>
    </location>
</feature>
<evidence type="ECO:0000256" key="6">
    <source>
        <dbReference type="ARBA" id="ARBA00022989"/>
    </source>
</evidence>
<keyword evidence="3" id="KW-0813">Transport</keyword>
<gene>
    <name evidence="9" type="ORF">GWC95_10085</name>
</gene>
<reference evidence="9 10" key="1">
    <citation type="submission" date="2020-01" db="EMBL/GenBank/DDBJ databases">
        <title>Genome analysis.</title>
        <authorList>
            <person name="Wu S."/>
            <person name="Wang G."/>
        </authorList>
    </citation>
    <scope>NUCLEOTIDE SEQUENCE [LARGE SCALE GENOMIC DNA]</scope>
    <source>
        <strain evidence="9 10">SYL130</strain>
    </source>
</reference>
<keyword evidence="6 8" id="KW-1133">Transmembrane helix</keyword>
<dbReference type="Proteomes" id="UP000753802">
    <property type="component" value="Unassembled WGS sequence"/>
</dbReference>
<dbReference type="PANTHER" id="PTHR21716">
    <property type="entry name" value="TRANSMEMBRANE PROTEIN"/>
    <property type="match status" value="1"/>
</dbReference>
<keyword evidence="7 8" id="KW-0472">Membrane</keyword>
<comment type="similarity">
    <text evidence="2">Belongs to the autoinducer-2 exporter (AI-2E) (TC 2.A.86) family.</text>
</comment>
<evidence type="ECO:0000256" key="7">
    <source>
        <dbReference type="ARBA" id="ARBA00023136"/>
    </source>
</evidence>
<evidence type="ECO:0000256" key="2">
    <source>
        <dbReference type="ARBA" id="ARBA00009773"/>
    </source>
</evidence>
<organism evidence="9 10">
    <name type="scientific">Sediminibacterium roseum</name>
    <dbReference type="NCBI Taxonomy" id="1978412"/>
    <lineage>
        <taxon>Bacteria</taxon>
        <taxon>Pseudomonadati</taxon>
        <taxon>Bacteroidota</taxon>
        <taxon>Chitinophagia</taxon>
        <taxon>Chitinophagales</taxon>
        <taxon>Chitinophagaceae</taxon>
        <taxon>Sediminibacterium</taxon>
    </lineage>
</organism>
<evidence type="ECO:0000313" key="9">
    <source>
        <dbReference type="EMBL" id="NCI50271.1"/>
    </source>
</evidence>
<feature type="transmembrane region" description="Helical" evidence="8">
    <location>
        <begin position="67"/>
        <end position="88"/>
    </location>
</feature>
<comment type="subcellular location">
    <subcellularLocation>
        <location evidence="1">Cell membrane</location>
        <topology evidence="1">Multi-pass membrane protein</topology>
    </subcellularLocation>
</comment>
<keyword evidence="4" id="KW-1003">Cell membrane</keyword>
<evidence type="ECO:0000256" key="3">
    <source>
        <dbReference type="ARBA" id="ARBA00022448"/>
    </source>
</evidence>
<sequence length="376" mass="41251">MPTTGSPRVINLPVYSKLSQIILGIIGFFFILYVGQDILMPLVFSVIFAILLNPAVNYFCGKGLNRVLSILIVLAVAFLSILGILYFLGMQLSMFTESLPQFKEHFTVLINDAINWVSAKFNIPQANIDAWVLKIKKDGMERGPSMIGDALGTVSGVLAIVFLLPVYMFTMLYYKPLLLEFVAELFKKKEHALVAEVLSETKILIQSYLMGLLIEMILVAAMNSIGLMIIGVKYGLLIGIIGAILNLIPYIGGIIAILLPVLMALATGNNSQAIWSVALYLVVQFIDNNLIVTKIVASKVKINALISIVVVLIGGALWGVSGMFLSIPITAIVKVVFDRIEPLKPFGFLLGDNQPDVSKVIFQFKKKRAPKTEEAK</sequence>
<comment type="caution">
    <text evidence="9">The sequence shown here is derived from an EMBL/GenBank/DDBJ whole genome shotgun (WGS) entry which is preliminary data.</text>
</comment>
<feature type="transmembrane region" description="Helical" evidence="8">
    <location>
        <begin position="208"/>
        <end position="230"/>
    </location>
</feature>
<name>A0ABW9ZZF7_9BACT</name>
<dbReference type="EMBL" id="JAACJS010000012">
    <property type="protein sequence ID" value="NCI50271.1"/>
    <property type="molecule type" value="Genomic_DNA"/>
</dbReference>
<keyword evidence="5 8" id="KW-0812">Transmembrane</keyword>
<feature type="transmembrane region" description="Helical" evidence="8">
    <location>
        <begin position="236"/>
        <end position="261"/>
    </location>
</feature>